<feature type="domain" description="Heterokaryon incompatibility" evidence="1">
    <location>
        <begin position="290"/>
        <end position="446"/>
    </location>
</feature>
<evidence type="ECO:0000313" key="2">
    <source>
        <dbReference type="EMBL" id="KAA8629510.1"/>
    </source>
</evidence>
<dbReference type="PANTHER" id="PTHR33112">
    <property type="entry name" value="DOMAIN PROTEIN, PUTATIVE-RELATED"/>
    <property type="match status" value="1"/>
</dbReference>
<dbReference type="InterPro" id="IPR010730">
    <property type="entry name" value="HET"/>
</dbReference>
<dbReference type="VEuPathDB" id="FungiDB:SMAC_08198"/>
<protein>
    <recommendedName>
        <fullName evidence="1">Heterokaryon incompatibility domain-containing protein</fullName>
    </recommendedName>
</protein>
<dbReference type="PANTHER" id="PTHR33112:SF8">
    <property type="entry name" value="HETEROKARYON INCOMPATIBILITY DOMAIN-CONTAINING PROTEIN"/>
    <property type="match status" value="1"/>
</dbReference>
<proteinExistence type="predicted"/>
<dbReference type="AlphaFoldDB" id="A0A8S8ZK01"/>
<gene>
    <name evidence="2" type="ORF">SMACR_08447</name>
</gene>
<sequence>MTGYQLLNNIADLYPIESPWKLKSPALLKQLALGNERSGLVPANVLCSRCSRVTSTSKLIRLMLSGDKEQIRKEAQENYTAEAFFHSYSVCDVLSSAASGCHICSIISSSQEIDPDDLDREDPDQGVVQARIKFEAYEEENDEHRLYLFIEDVGWLPIPAGAAEDYELLDSLLQEQLDRRHDRWASQIDYLKILPIKEEDFMYFQSGPPETDFLPSSTNSPQTFSVIRRWIDDCLQNHPECNENFLTKGKTSTDVKLPTRLIFVGKEAHGQLVPRLVLPEMSEPKVKFNYLTLSHSWAMTGKSIMLTITSLERFLTEGIPLEDLSPTFRDAITITRELGFQYIWINSLCIIQDSNEDWEKEALTMSDVYGHSSCNISAFGGLPVDGCFVSRNPLHLFPCRIRRDIQEPGLSKDACAYVFKDEWPPSVRLVDREATPLLLRGWCVQERLLAARVAYFGAEEVF</sequence>
<dbReference type="VEuPathDB" id="FungiDB:SMAC_08447"/>
<evidence type="ECO:0000259" key="1">
    <source>
        <dbReference type="Pfam" id="PF06985"/>
    </source>
</evidence>
<dbReference type="Pfam" id="PF06985">
    <property type="entry name" value="HET"/>
    <property type="match status" value="1"/>
</dbReference>
<dbReference type="Proteomes" id="UP000433876">
    <property type="component" value="Unassembled WGS sequence"/>
</dbReference>
<name>A0A8S8ZK01_SORMA</name>
<evidence type="ECO:0000313" key="3">
    <source>
        <dbReference type="Proteomes" id="UP000433876"/>
    </source>
</evidence>
<comment type="caution">
    <text evidence="2">The sequence shown here is derived from an EMBL/GenBank/DDBJ whole genome shotgun (WGS) entry which is preliminary data.</text>
</comment>
<reference evidence="2 3" key="1">
    <citation type="submission" date="2017-07" db="EMBL/GenBank/DDBJ databases">
        <title>Genome sequence of the Sordaria macrospora wild type strain R19027.</title>
        <authorList>
            <person name="Nowrousian M."/>
            <person name="Teichert I."/>
            <person name="Kueck U."/>
        </authorList>
    </citation>
    <scope>NUCLEOTIDE SEQUENCE [LARGE SCALE GENOMIC DNA]</scope>
    <source>
        <strain evidence="2 3">R19027</strain>
        <tissue evidence="2">Mycelium</tissue>
    </source>
</reference>
<accession>A0A8S8ZK01</accession>
<organism evidence="2 3">
    <name type="scientific">Sordaria macrospora</name>
    <dbReference type="NCBI Taxonomy" id="5147"/>
    <lineage>
        <taxon>Eukaryota</taxon>
        <taxon>Fungi</taxon>
        <taxon>Dikarya</taxon>
        <taxon>Ascomycota</taxon>
        <taxon>Pezizomycotina</taxon>
        <taxon>Sordariomycetes</taxon>
        <taxon>Sordariomycetidae</taxon>
        <taxon>Sordariales</taxon>
        <taxon>Sordariaceae</taxon>
        <taxon>Sordaria</taxon>
    </lineage>
</organism>
<dbReference type="EMBL" id="NMPR01000133">
    <property type="protein sequence ID" value="KAA8629510.1"/>
    <property type="molecule type" value="Genomic_DNA"/>
</dbReference>